<protein>
    <submittedName>
        <fullName evidence="1">Uncharacterized protein</fullName>
    </submittedName>
</protein>
<name>A0A5C6LJI4_9BACT</name>
<dbReference type="AlphaFoldDB" id="A0A5C6LJI4"/>
<sequence length="135" mass="15102">MQNYVVLPTEEAEALKVFQDLLDQPDQLLLLILGDDEVAAEANDTANFIRSKIGKSGMGMYDMVIFLRVINPPVILPVLKKMEWHPRVRPSDYDSFVLLSISPFRNVVSEGVTKARFMKGRGSMHTAVMTAYANG</sequence>
<dbReference type="OrthoDB" id="672960at2"/>
<comment type="caution">
    <text evidence="1">The sequence shown here is derived from an EMBL/GenBank/DDBJ whole genome shotgun (WGS) entry which is preliminary data.</text>
</comment>
<accession>A0A5C6LJI4</accession>
<organism evidence="1 2">
    <name type="scientific">Chitinophaga pinensis</name>
    <dbReference type="NCBI Taxonomy" id="79329"/>
    <lineage>
        <taxon>Bacteria</taxon>
        <taxon>Pseudomonadati</taxon>
        <taxon>Bacteroidota</taxon>
        <taxon>Chitinophagia</taxon>
        <taxon>Chitinophagales</taxon>
        <taxon>Chitinophagaceae</taxon>
        <taxon>Chitinophaga</taxon>
    </lineage>
</organism>
<proteinExistence type="predicted"/>
<reference evidence="1 2" key="1">
    <citation type="submission" date="2019-08" db="EMBL/GenBank/DDBJ databases">
        <title>Whole genome sequencing of chitin degrading bacteria Chitinophaga pinensis YS16.</title>
        <authorList>
            <person name="Singh R.P."/>
            <person name="Manchanda G."/>
            <person name="Maurya I.K."/>
            <person name="Joshi N.K."/>
            <person name="Srivastava A.K."/>
        </authorList>
    </citation>
    <scope>NUCLEOTIDE SEQUENCE [LARGE SCALE GENOMIC DNA]</scope>
    <source>
        <strain evidence="1 2">YS-16</strain>
    </source>
</reference>
<keyword evidence="2" id="KW-1185">Reference proteome</keyword>
<evidence type="ECO:0000313" key="2">
    <source>
        <dbReference type="Proteomes" id="UP000318815"/>
    </source>
</evidence>
<dbReference type="EMBL" id="VOHS01000058">
    <property type="protein sequence ID" value="TWV93276.1"/>
    <property type="molecule type" value="Genomic_DNA"/>
</dbReference>
<dbReference type="RefSeq" id="WP_146308044.1">
    <property type="nucleotide sequence ID" value="NZ_VOHS01000058.1"/>
</dbReference>
<gene>
    <name evidence="1" type="ORF">FEF09_27355</name>
</gene>
<dbReference type="Proteomes" id="UP000318815">
    <property type="component" value="Unassembled WGS sequence"/>
</dbReference>
<evidence type="ECO:0000313" key="1">
    <source>
        <dbReference type="EMBL" id="TWV93276.1"/>
    </source>
</evidence>